<accession>A0A9P0HLY9</accession>
<gene>
    <name evidence="1" type="ORF">NEZAVI_LOCUS12411</name>
</gene>
<evidence type="ECO:0000313" key="1">
    <source>
        <dbReference type="EMBL" id="CAH1403896.1"/>
    </source>
</evidence>
<keyword evidence="2" id="KW-1185">Reference proteome</keyword>
<proteinExistence type="predicted"/>
<dbReference type="EMBL" id="OV725081">
    <property type="protein sequence ID" value="CAH1403896.1"/>
    <property type="molecule type" value="Genomic_DNA"/>
</dbReference>
<organism evidence="1 2">
    <name type="scientific">Nezara viridula</name>
    <name type="common">Southern green stink bug</name>
    <name type="synonym">Cimex viridulus</name>
    <dbReference type="NCBI Taxonomy" id="85310"/>
    <lineage>
        <taxon>Eukaryota</taxon>
        <taxon>Metazoa</taxon>
        <taxon>Ecdysozoa</taxon>
        <taxon>Arthropoda</taxon>
        <taxon>Hexapoda</taxon>
        <taxon>Insecta</taxon>
        <taxon>Pterygota</taxon>
        <taxon>Neoptera</taxon>
        <taxon>Paraneoptera</taxon>
        <taxon>Hemiptera</taxon>
        <taxon>Heteroptera</taxon>
        <taxon>Panheteroptera</taxon>
        <taxon>Pentatomomorpha</taxon>
        <taxon>Pentatomoidea</taxon>
        <taxon>Pentatomidae</taxon>
        <taxon>Pentatominae</taxon>
        <taxon>Nezara</taxon>
    </lineage>
</organism>
<dbReference type="Proteomes" id="UP001152798">
    <property type="component" value="Chromosome 5"/>
</dbReference>
<evidence type="ECO:0000313" key="2">
    <source>
        <dbReference type="Proteomes" id="UP001152798"/>
    </source>
</evidence>
<reference evidence="1" key="1">
    <citation type="submission" date="2022-01" db="EMBL/GenBank/DDBJ databases">
        <authorList>
            <person name="King R."/>
        </authorList>
    </citation>
    <scope>NUCLEOTIDE SEQUENCE</scope>
</reference>
<name>A0A9P0HLY9_NEZVI</name>
<protein>
    <submittedName>
        <fullName evidence="1">Uncharacterized protein</fullName>
    </submittedName>
</protein>
<sequence length="176" mass="19039">MAYFQDSSTLDPPGPALLDKLAYLQFGANAPLIKTWVSADSGSAISIINNPRSVNQRKRGKVNSWTGRASALTPKWLRVGEDPLATRSAQIMAGVCIIVYTAAIMEGGLNACSERCNDRGGLLPPGRPTFFRLSPITVFPTPLVGRGLTHQFPVCQSTDRRNQNGKLAREANRVGE</sequence>
<dbReference type="AlphaFoldDB" id="A0A9P0HLY9"/>